<evidence type="ECO:0000259" key="3">
    <source>
        <dbReference type="Pfam" id="PF03816"/>
    </source>
</evidence>
<dbReference type="Pfam" id="PF03816">
    <property type="entry name" value="LytR_cpsA_psr"/>
    <property type="match status" value="1"/>
</dbReference>
<keyword evidence="6" id="KW-1185">Reference proteome</keyword>
<feature type="domain" description="Cell envelope-related transcriptional attenuator" evidence="3">
    <location>
        <begin position="3"/>
        <end position="167"/>
    </location>
</feature>
<evidence type="ECO:0000256" key="2">
    <source>
        <dbReference type="SAM" id="MobiDB-lite"/>
    </source>
</evidence>
<evidence type="ECO:0000313" key="5">
    <source>
        <dbReference type="EMBL" id="MFC1404270.1"/>
    </source>
</evidence>
<dbReference type="Proteomes" id="UP001592528">
    <property type="component" value="Unassembled WGS sequence"/>
</dbReference>
<gene>
    <name evidence="5" type="ORF">ACEZDJ_23540</name>
</gene>
<proteinExistence type="inferred from homology"/>
<dbReference type="EMBL" id="JBHEZZ010000014">
    <property type="protein sequence ID" value="MFC1404270.1"/>
    <property type="molecule type" value="Genomic_DNA"/>
</dbReference>
<dbReference type="NCBIfam" id="TIGR00350">
    <property type="entry name" value="lytR_cpsA_psr"/>
    <property type="match status" value="1"/>
</dbReference>
<comment type="caution">
    <text evidence="5">The sequence shown here is derived from an EMBL/GenBank/DDBJ whole genome shotgun (WGS) entry which is preliminary data.</text>
</comment>
<dbReference type="InterPro" id="IPR004474">
    <property type="entry name" value="LytR_CpsA_psr"/>
</dbReference>
<dbReference type="Gene3D" id="3.40.630.190">
    <property type="entry name" value="LCP protein"/>
    <property type="match status" value="1"/>
</dbReference>
<reference evidence="5 6" key="1">
    <citation type="submission" date="2024-09" db="EMBL/GenBank/DDBJ databases">
        <authorList>
            <person name="Lee S.D."/>
        </authorList>
    </citation>
    <scope>NUCLEOTIDE SEQUENCE [LARGE SCALE GENOMIC DNA]</scope>
    <source>
        <strain evidence="5 6">N1-5</strain>
    </source>
</reference>
<feature type="region of interest" description="Disordered" evidence="2">
    <location>
        <begin position="382"/>
        <end position="426"/>
    </location>
</feature>
<evidence type="ECO:0000256" key="1">
    <source>
        <dbReference type="ARBA" id="ARBA00006068"/>
    </source>
</evidence>
<comment type="similarity">
    <text evidence="1">Belongs to the LytR/CpsA/Psr (LCP) family.</text>
</comment>
<feature type="compositionally biased region" description="Low complexity" evidence="2">
    <location>
        <begin position="259"/>
        <end position="279"/>
    </location>
</feature>
<dbReference type="PANTHER" id="PTHR33392">
    <property type="entry name" value="POLYISOPRENYL-TEICHOIC ACID--PEPTIDOGLYCAN TEICHOIC ACID TRANSFERASE TAGU"/>
    <property type="match status" value="1"/>
</dbReference>
<feature type="domain" description="LytR/CpsA/Psr regulator C-terminal" evidence="4">
    <location>
        <begin position="288"/>
        <end position="375"/>
    </location>
</feature>
<dbReference type="PANTHER" id="PTHR33392:SF6">
    <property type="entry name" value="POLYISOPRENYL-TEICHOIC ACID--PEPTIDOGLYCAN TEICHOIC ACID TRANSFERASE TAGU"/>
    <property type="match status" value="1"/>
</dbReference>
<name>A0ABV6US51_9ACTN</name>
<evidence type="ECO:0000259" key="4">
    <source>
        <dbReference type="Pfam" id="PF13399"/>
    </source>
</evidence>
<dbReference type="RefSeq" id="WP_051726442.1">
    <property type="nucleotide sequence ID" value="NZ_JBHEZZ010000014.1"/>
</dbReference>
<accession>A0ABV6US51</accession>
<sequence>MEIILHVSADRSNASMLSIPRDTDTDIPACTGSNGTRYAPVHYIINSSFGRGGAGCTEAAVEQLTGISITDTMTVDFSGVVKMAGAVGGVPVCLAQNIDDNYVYRDKTGLHDQGSHLILAAGKHIVLNSMQSLEWLRTRHAFAPDGSDIGRADAQHMYLNSLIRTLRSNGTVTDPGKMLSLAQSAIKSIIFSDNLNSVTKLLGLADQLKGVKTDRIESVTMPYIADPKNPTAWLVPEPVKAQHLFSMIANDIPLDGSTASPAASASASATPSPAPSKSATPPPAKGSFTVTVVNASGGSFDNRASGMVTALKGLGFTGSKVGNSPATAAKTSTLTYPAALKAQATEVATALHLTAGALKQSADATGVTLDIGLDWPSGDDFRTTLPKQGSVPTDSHAKNADDNSGCMNVMPNYQWKGSTPPSQPKL</sequence>
<protein>
    <submittedName>
        <fullName evidence="5">LCP family protein</fullName>
    </submittedName>
</protein>
<dbReference type="Pfam" id="PF13399">
    <property type="entry name" value="LytR_C"/>
    <property type="match status" value="1"/>
</dbReference>
<dbReference type="InterPro" id="IPR027381">
    <property type="entry name" value="LytR/CpsA/Psr_C"/>
</dbReference>
<dbReference type="InterPro" id="IPR050922">
    <property type="entry name" value="LytR/CpsA/Psr_CW_biosynth"/>
</dbReference>
<organism evidence="5 6">
    <name type="scientific">Streptacidiphilus cavernicola</name>
    <dbReference type="NCBI Taxonomy" id="3342716"/>
    <lineage>
        <taxon>Bacteria</taxon>
        <taxon>Bacillati</taxon>
        <taxon>Actinomycetota</taxon>
        <taxon>Actinomycetes</taxon>
        <taxon>Kitasatosporales</taxon>
        <taxon>Streptomycetaceae</taxon>
        <taxon>Streptacidiphilus</taxon>
    </lineage>
</organism>
<feature type="region of interest" description="Disordered" evidence="2">
    <location>
        <begin position="259"/>
        <end position="284"/>
    </location>
</feature>
<evidence type="ECO:0000313" key="6">
    <source>
        <dbReference type="Proteomes" id="UP001592528"/>
    </source>
</evidence>
<dbReference type="Gene3D" id="3.30.70.2390">
    <property type="match status" value="1"/>
</dbReference>